<protein>
    <submittedName>
        <fullName evidence="1">Uncharacterized protein</fullName>
    </submittedName>
</protein>
<organism evidence="1 2">
    <name type="scientific">Paracidovorax anthurii</name>
    <dbReference type="NCBI Taxonomy" id="78229"/>
    <lineage>
        <taxon>Bacteria</taxon>
        <taxon>Pseudomonadati</taxon>
        <taxon>Pseudomonadota</taxon>
        <taxon>Betaproteobacteria</taxon>
        <taxon>Burkholderiales</taxon>
        <taxon>Comamonadaceae</taxon>
        <taxon>Paracidovorax</taxon>
    </lineage>
</organism>
<reference evidence="1 2" key="1">
    <citation type="submission" date="2018-06" db="EMBL/GenBank/DDBJ databases">
        <title>Genomic Encyclopedia of Archaeal and Bacterial Type Strains, Phase II (KMG-II): from individual species to whole genera.</title>
        <authorList>
            <person name="Goeker M."/>
        </authorList>
    </citation>
    <scope>NUCLEOTIDE SEQUENCE [LARGE SCALE GENOMIC DNA]</scope>
    <source>
        <strain evidence="1 2">CFPB 3232</strain>
    </source>
</reference>
<accession>A0A328ZFA0</accession>
<proteinExistence type="predicted"/>
<evidence type="ECO:0000313" key="2">
    <source>
        <dbReference type="Proteomes" id="UP000248856"/>
    </source>
</evidence>
<dbReference type="AlphaFoldDB" id="A0A328ZFA0"/>
<keyword evidence="2" id="KW-1185">Reference proteome</keyword>
<sequence length="370" mass="38707">MNGMDTALAAPRKRAWPEAAVGAGRPWVGERPGSPREMVENAVARLRIAWSVGDPDLTADHWIASAEWSFRDLAQALEARRREVGARLAALGAARLHAQGRSLDAVVALARRLPARQLFGRALPSGGVPRLEDLVTTACRAAGLLDYGWQGLSAPAMAAWALGHGTGRIGVAAENPTVAWLGGGAVAPATAEGPSLVMDGAIDVPVLRALRASIEGRLDEALSIARVHSALLQDAAEQVECAAAALDAIDLRVQEVTWVLGRLEARLGPVVHHVRQVLDAREAVRSVPRPPFPGAVPGADGGVAPPAPAGLPAPPTVPEPIARETLEPLALLGAALFRASTVHILDDMGRLTRQSGETVAAMRRLLLTVA</sequence>
<evidence type="ECO:0000313" key="1">
    <source>
        <dbReference type="EMBL" id="RAR83202.1"/>
    </source>
</evidence>
<dbReference type="Proteomes" id="UP000248856">
    <property type="component" value="Unassembled WGS sequence"/>
</dbReference>
<dbReference type="OrthoDB" id="8811859at2"/>
<comment type="caution">
    <text evidence="1">The sequence shown here is derived from an EMBL/GenBank/DDBJ whole genome shotgun (WGS) entry which is preliminary data.</text>
</comment>
<dbReference type="RefSeq" id="WP_111877078.1">
    <property type="nucleotide sequence ID" value="NZ_QLTA01000015.1"/>
</dbReference>
<name>A0A328ZFA0_9BURK</name>
<dbReference type="EMBL" id="QLTA01000015">
    <property type="protein sequence ID" value="RAR83202.1"/>
    <property type="molecule type" value="Genomic_DNA"/>
</dbReference>
<gene>
    <name evidence="1" type="ORF">AX018_101547</name>
</gene>